<dbReference type="GO" id="GO:0003677">
    <property type="term" value="F:DNA binding"/>
    <property type="evidence" value="ECO:0007669"/>
    <property type="project" value="UniProtKB-KW"/>
</dbReference>
<dbReference type="SMART" id="SM00066">
    <property type="entry name" value="GAL4"/>
    <property type="match status" value="1"/>
</dbReference>
<keyword evidence="2" id="KW-0238">DNA-binding</keyword>
<feature type="region of interest" description="Disordered" evidence="5">
    <location>
        <begin position="51"/>
        <end position="94"/>
    </location>
</feature>
<accession>A0A5N6U274</accession>
<dbReference type="InterPro" id="IPR001138">
    <property type="entry name" value="Zn2Cys6_DnaBD"/>
</dbReference>
<feature type="compositionally biased region" description="Basic residues" evidence="5">
    <location>
        <begin position="73"/>
        <end position="82"/>
    </location>
</feature>
<feature type="domain" description="Zn(2)-C6 fungal-type" evidence="6">
    <location>
        <begin position="11"/>
        <end position="44"/>
    </location>
</feature>
<evidence type="ECO:0000259" key="6">
    <source>
        <dbReference type="PROSITE" id="PS50048"/>
    </source>
</evidence>
<dbReference type="GO" id="GO:0008270">
    <property type="term" value="F:zinc ion binding"/>
    <property type="evidence" value="ECO:0007669"/>
    <property type="project" value="InterPro"/>
</dbReference>
<sequence>MVSGDRKLRAACDRCHELKNRCTRTGGLESRCDRCERLDIDCVYNNTARLGRPRVSRPMPENQKVDLSDSHSHSRHSKRRAIQRGPTTVSLPINHDPAYTATVASAHNRPGCAGPKSGRDSGPAPGGHDNLEPVPGLLPPILLSEVIPGDNLNWDLGIHGHPHQRYNPVENPGYQFKAVSDFSDSGLGVSEQGTVFTTRITGADKLLWLQSRLGNMLKCAIESPTEQQPAVDKVLSVCKELLELILVPDSRLSSNYSTAGNHGTEIGSPSFAPGSVNAGHPDRCHGLVATLYAYALQLLDLAVDNLKAHAGNLALISFGSFNLASQPAMSTSVGAYMVSSMVHQLRDAVHHLIPEYQQQKGPPPAHGSVPSGSDSGAAPANSVMQTAVNMVSQKEASVLEKSAQIIVSP</sequence>
<dbReference type="EMBL" id="ML742048">
    <property type="protein sequence ID" value="KAE8152733.1"/>
    <property type="molecule type" value="Genomic_DNA"/>
</dbReference>
<dbReference type="InterPro" id="IPR036864">
    <property type="entry name" value="Zn2-C6_fun-type_DNA-bd_sf"/>
</dbReference>
<feature type="compositionally biased region" description="Basic and acidic residues" evidence="5">
    <location>
        <begin position="63"/>
        <end position="72"/>
    </location>
</feature>
<keyword evidence="4" id="KW-0539">Nucleus</keyword>
<dbReference type="AlphaFoldDB" id="A0A5N6U274"/>
<keyword evidence="8" id="KW-1185">Reference proteome</keyword>
<dbReference type="Proteomes" id="UP000325780">
    <property type="component" value="Unassembled WGS sequence"/>
</dbReference>
<dbReference type="PROSITE" id="PS00463">
    <property type="entry name" value="ZN2_CY6_FUNGAL_1"/>
    <property type="match status" value="1"/>
</dbReference>
<dbReference type="Pfam" id="PF00172">
    <property type="entry name" value="Zn_clus"/>
    <property type="match status" value="1"/>
</dbReference>
<keyword evidence="1" id="KW-0805">Transcription regulation</keyword>
<dbReference type="OrthoDB" id="4330117at2759"/>
<evidence type="ECO:0000256" key="2">
    <source>
        <dbReference type="ARBA" id="ARBA00023125"/>
    </source>
</evidence>
<protein>
    <recommendedName>
        <fullName evidence="6">Zn(2)-C6 fungal-type domain-containing protein</fullName>
    </recommendedName>
</protein>
<proteinExistence type="predicted"/>
<dbReference type="CDD" id="cd00067">
    <property type="entry name" value="GAL4"/>
    <property type="match status" value="1"/>
</dbReference>
<dbReference type="GO" id="GO:0000981">
    <property type="term" value="F:DNA-binding transcription factor activity, RNA polymerase II-specific"/>
    <property type="evidence" value="ECO:0007669"/>
    <property type="project" value="InterPro"/>
</dbReference>
<dbReference type="Gene3D" id="4.10.240.10">
    <property type="entry name" value="Zn(2)-C6 fungal-type DNA-binding domain"/>
    <property type="match status" value="1"/>
</dbReference>
<reference evidence="7 8" key="1">
    <citation type="submission" date="2019-04" db="EMBL/GenBank/DDBJ databases">
        <title>Friends and foes A comparative genomics study of 23 Aspergillus species from section Flavi.</title>
        <authorList>
            <consortium name="DOE Joint Genome Institute"/>
            <person name="Kjaerbolling I."/>
            <person name="Vesth T."/>
            <person name="Frisvad J.C."/>
            <person name="Nybo J.L."/>
            <person name="Theobald S."/>
            <person name="Kildgaard S."/>
            <person name="Isbrandt T."/>
            <person name="Kuo A."/>
            <person name="Sato A."/>
            <person name="Lyhne E.K."/>
            <person name="Kogle M.E."/>
            <person name="Wiebenga A."/>
            <person name="Kun R.S."/>
            <person name="Lubbers R.J."/>
            <person name="Makela M.R."/>
            <person name="Barry K."/>
            <person name="Chovatia M."/>
            <person name="Clum A."/>
            <person name="Daum C."/>
            <person name="Haridas S."/>
            <person name="He G."/>
            <person name="LaButti K."/>
            <person name="Lipzen A."/>
            <person name="Mondo S."/>
            <person name="Riley R."/>
            <person name="Salamov A."/>
            <person name="Simmons B.A."/>
            <person name="Magnuson J.K."/>
            <person name="Henrissat B."/>
            <person name="Mortensen U.H."/>
            <person name="Larsen T.O."/>
            <person name="Devries R.P."/>
            <person name="Grigoriev I.V."/>
            <person name="Machida M."/>
            <person name="Baker S.E."/>
            <person name="Andersen M.R."/>
        </authorList>
    </citation>
    <scope>NUCLEOTIDE SEQUENCE [LARGE SCALE GENOMIC DNA]</scope>
    <source>
        <strain evidence="7 8">IBT 18842</strain>
    </source>
</reference>
<evidence type="ECO:0000256" key="3">
    <source>
        <dbReference type="ARBA" id="ARBA00023163"/>
    </source>
</evidence>
<evidence type="ECO:0000313" key="7">
    <source>
        <dbReference type="EMBL" id="KAE8152733.1"/>
    </source>
</evidence>
<feature type="region of interest" description="Disordered" evidence="5">
    <location>
        <begin position="106"/>
        <end position="133"/>
    </location>
</feature>
<dbReference type="GO" id="GO:0009893">
    <property type="term" value="P:positive regulation of metabolic process"/>
    <property type="evidence" value="ECO:0007669"/>
    <property type="project" value="UniProtKB-ARBA"/>
</dbReference>
<dbReference type="PROSITE" id="PS50048">
    <property type="entry name" value="ZN2_CY6_FUNGAL_2"/>
    <property type="match status" value="1"/>
</dbReference>
<keyword evidence="3" id="KW-0804">Transcription</keyword>
<organism evidence="7 8">
    <name type="scientific">Aspergillus avenaceus</name>
    <dbReference type="NCBI Taxonomy" id="36643"/>
    <lineage>
        <taxon>Eukaryota</taxon>
        <taxon>Fungi</taxon>
        <taxon>Dikarya</taxon>
        <taxon>Ascomycota</taxon>
        <taxon>Pezizomycotina</taxon>
        <taxon>Eurotiomycetes</taxon>
        <taxon>Eurotiomycetidae</taxon>
        <taxon>Eurotiales</taxon>
        <taxon>Aspergillaceae</taxon>
        <taxon>Aspergillus</taxon>
        <taxon>Aspergillus subgen. Circumdati</taxon>
    </lineage>
</organism>
<feature type="region of interest" description="Disordered" evidence="5">
    <location>
        <begin position="357"/>
        <end position="379"/>
    </location>
</feature>
<evidence type="ECO:0000313" key="8">
    <source>
        <dbReference type="Proteomes" id="UP000325780"/>
    </source>
</evidence>
<dbReference type="SUPFAM" id="SSF57701">
    <property type="entry name" value="Zn2/Cys6 DNA-binding domain"/>
    <property type="match status" value="1"/>
</dbReference>
<evidence type="ECO:0000256" key="1">
    <source>
        <dbReference type="ARBA" id="ARBA00023015"/>
    </source>
</evidence>
<gene>
    <name evidence="7" type="ORF">BDV25DRAFT_127720</name>
</gene>
<evidence type="ECO:0000256" key="5">
    <source>
        <dbReference type="SAM" id="MobiDB-lite"/>
    </source>
</evidence>
<name>A0A5N6U274_ASPAV</name>
<evidence type="ECO:0000256" key="4">
    <source>
        <dbReference type="ARBA" id="ARBA00023242"/>
    </source>
</evidence>